<evidence type="ECO:0000313" key="2">
    <source>
        <dbReference type="EMBL" id="MBL0390882.1"/>
    </source>
</evidence>
<sequence length="423" mass="43896">MSVPGAFLGGASGRLLPAALPLRFFGAAVAYHVLGWLVLAFAPGDWLAFRGGLGWPLAALHLFTLGVLGMTALGAAAQLLPVATRQSPVGDRALAWIWRLYTPGVALLALGMGFAQPPLLALGGCAVALALATWAALAAKHLRGARGMPGVCAHAWSALVSLFLLLASALLLAGAWLGWPVPGRQLTLPLHLLFAPFGFMGLLALGLSYLLVPMFALSQPPREGTQLASCALMVTALLLAAGAACGLLPPLARALAWALGSTGVLLHLHLMRRALATGMRKELGRSFVLLKVSWCALLATLVLAAVLWSGIPLPRAEPAFAFAMIAWLLTFLLGILQRILPFLGALHAAAGKRRGPTASMLTHEKALKVHFGCHLAALAGCALALALDAGWLARLAALAGLGGAAAFAFFHVHLLRKLRAAGV</sequence>
<evidence type="ECO:0008006" key="4">
    <source>
        <dbReference type="Google" id="ProtNLM"/>
    </source>
</evidence>
<feature type="transmembrane region" description="Helical" evidence="1">
    <location>
        <begin position="287"/>
        <end position="308"/>
    </location>
</feature>
<feature type="transmembrane region" description="Helical" evidence="1">
    <location>
        <begin position="367"/>
        <end position="385"/>
    </location>
</feature>
<keyword evidence="1" id="KW-0812">Transmembrane</keyword>
<dbReference type="RefSeq" id="WP_201673457.1">
    <property type="nucleotide sequence ID" value="NZ_JAEQNE010000001.1"/>
</dbReference>
<dbReference type="EMBL" id="JAEQNE010000001">
    <property type="protein sequence ID" value="MBL0390882.1"/>
    <property type="molecule type" value="Genomic_DNA"/>
</dbReference>
<feature type="transmembrane region" description="Helical" evidence="1">
    <location>
        <begin position="191"/>
        <end position="215"/>
    </location>
</feature>
<reference evidence="2 3" key="1">
    <citation type="journal article" date="2017" name="Int. J. Syst. Evol. Microbiol.">
        <title>Ramlibacter monticola sp. nov., isolated from forest soil.</title>
        <authorList>
            <person name="Chaudhary D.K."/>
            <person name="Kim J."/>
        </authorList>
    </citation>
    <scope>NUCLEOTIDE SEQUENCE [LARGE SCALE GENOMIC DNA]</scope>
    <source>
        <strain evidence="2 3">KACC 19175</strain>
    </source>
</reference>
<keyword evidence="1" id="KW-1133">Transmembrane helix</keyword>
<feature type="transmembrane region" description="Helical" evidence="1">
    <location>
        <begin position="391"/>
        <end position="410"/>
    </location>
</feature>
<dbReference type="Proteomes" id="UP000599109">
    <property type="component" value="Unassembled WGS sequence"/>
</dbReference>
<feature type="transmembrane region" description="Helical" evidence="1">
    <location>
        <begin position="62"/>
        <end position="84"/>
    </location>
</feature>
<protein>
    <recommendedName>
        <fullName evidence="4">NnrS family protein</fullName>
    </recommendedName>
</protein>
<evidence type="ECO:0000256" key="1">
    <source>
        <dbReference type="SAM" id="Phobius"/>
    </source>
</evidence>
<comment type="caution">
    <text evidence="2">The sequence shown here is derived from an EMBL/GenBank/DDBJ whole genome shotgun (WGS) entry which is preliminary data.</text>
</comment>
<feature type="transmembrane region" description="Helical" evidence="1">
    <location>
        <begin position="320"/>
        <end position="346"/>
    </location>
</feature>
<accession>A0A936YYD8</accession>
<feature type="transmembrane region" description="Helical" evidence="1">
    <location>
        <begin position="120"/>
        <end position="139"/>
    </location>
</feature>
<gene>
    <name evidence="2" type="ORF">JJ685_06980</name>
</gene>
<dbReference type="AlphaFoldDB" id="A0A936YYD8"/>
<name>A0A936YYD8_9BURK</name>
<keyword evidence="1" id="KW-0472">Membrane</keyword>
<evidence type="ECO:0000313" key="3">
    <source>
        <dbReference type="Proteomes" id="UP000599109"/>
    </source>
</evidence>
<feature type="transmembrane region" description="Helical" evidence="1">
    <location>
        <begin position="151"/>
        <end position="179"/>
    </location>
</feature>
<proteinExistence type="predicted"/>
<feature type="transmembrane region" description="Helical" evidence="1">
    <location>
        <begin position="96"/>
        <end position="114"/>
    </location>
</feature>
<keyword evidence="3" id="KW-1185">Reference proteome</keyword>
<feature type="transmembrane region" description="Helical" evidence="1">
    <location>
        <begin position="255"/>
        <end position="275"/>
    </location>
</feature>
<organism evidence="2 3">
    <name type="scientific">Ramlibacter monticola</name>
    <dbReference type="NCBI Taxonomy" id="1926872"/>
    <lineage>
        <taxon>Bacteria</taxon>
        <taxon>Pseudomonadati</taxon>
        <taxon>Pseudomonadota</taxon>
        <taxon>Betaproteobacteria</taxon>
        <taxon>Burkholderiales</taxon>
        <taxon>Comamonadaceae</taxon>
        <taxon>Ramlibacter</taxon>
    </lineage>
</organism>
<feature type="transmembrane region" description="Helical" evidence="1">
    <location>
        <begin position="20"/>
        <end position="42"/>
    </location>
</feature>
<feature type="transmembrane region" description="Helical" evidence="1">
    <location>
        <begin position="227"/>
        <end position="249"/>
    </location>
</feature>